<feature type="domain" description="HNH nuclease" evidence="2">
    <location>
        <begin position="66"/>
        <end position="110"/>
    </location>
</feature>
<accession>A0ABT9ACY6</accession>
<reference evidence="3" key="1">
    <citation type="submission" date="2023-07" db="EMBL/GenBank/DDBJ databases">
        <authorList>
            <person name="Kim M.K."/>
        </authorList>
    </citation>
    <scope>NUCLEOTIDE SEQUENCE</scope>
    <source>
        <strain evidence="3">M29</strain>
    </source>
</reference>
<keyword evidence="4" id="KW-1185">Reference proteome</keyword>
<dbReference type="InterPro" id="IPR044925">
    <property type="entry name" value="His-Me_finger_sf"/>
</dbReference>
<feature type="domain" description="NUMOD4" evidence="1">
    <location>
        <begin position="12"/>
        <end position="55"/>
    </location>
</feature>
<dbReference type="InterPro" id="IPR010902">
    <property type="entry name" value="NUMOD4"/>
</dbReference>
<comment type="caution">
    <text evidence="3">The sequence shown here is derived from an EMBL/GenBank/DDBJ whole genome shotgun (WGS) entry which is preliminary data.</text>
</comment>
<sequence>MLPFEIVDTVEEVWKPVIGWEDRAVVSNKGNVRSLTNGKLMTQTTKSNNPYPFIQMTRNYKSTPVRVHRMVAEAFVPNPDNKPCVNHINHNKLYNWADNLEWVTYKENSQKMVANRHGCHVPVGEASSSSKLTELQVWDILLASRAGHKVKDLALKYQVHPVTIQEIKRGTAWSHIPFNRKSLLRKSTLPGMKETILQLHSQGETYIGIERITGVSRKTVKNFIIENQPHETNTL</sequence>
<evidence type="ECO:0000259" key="2">
    <source>
        <dbReference type="Pfam" id="PF13392"/>
    </source>
</evidence>
<evidence type="ECO:0000313" key="4">
    <source>
        <dbReference type="Proteomes" id="UP001167796"/>
    </source>
</evidence>
<dbReference type="EMBL" id="JAUQSX010000007">
    <property type="protein sequence ID" value="MDO7847674.1"/>
    <property type="molecule type" value="Genomic_DNA"/>
</dbReference>
<evidence type="ECO:0000259" key="1">
    <source>
        <dbReference type="Pfam" id="PF07463"/>
    </source>
</evidence>
<dbReference type="SUPFAM" id="SSF54060">
    <property type="entry name" value="His-Me finger endonucleases"/>
    <property type="match status" value="1"/>
</dbReference>
<gene>
    <name evidence="3" type="ORF">Q5H92_14995</name>
</gene>
<dbReference type="Proteomes" id="UP001167796">
    <property type="component" value="Unassembled WGS sequence"/>
</dbReference>
<protein>
    <submittedName>
        <fullName evidence="3">NUMOD4 domain-containing protein</fullName>
    </submittedName>
</protein>
<proteinExistence type="predicted"/>
<dbReference type="Pfam" id="PF13392">
    <property type="entry name" value="HNH_3"/>
    <property type="match status" value="1"/>
</dbReference>
<dbReference type="Gene3D" id="3.90.75.20">
    <property type="match status" value="1"/>
</dbReference>
<name>A0ABT9ACY6_9BACT</name>
<dbReference type="InterPro" id="IPR003615">
    <property type="entry name" value="HNH_nuc"/>
</dbReference>
<dbReference type="RefSeq" id="WP_305012354.1">
    <property type="nucleotide sequence ID" value="NZ_JAUQSX010000007.1"/>
</dbReference>
<dbReference type="Pfam" id="PF07463">
    <property type="entry name" value="NUMOD4"/>
    <property type="match status" value="1"/>
</dbReference>
<organism evidence="3 4">
    <name type="scientific">Hymenobacter mellowenesis</name>
    <dbReference type="NCBI Taxonomy" id="3063995"/>
    <lineage>
        <taxon>Bacteria</taxon>
        <taxon>Pseudomonadati</taxon>
        <taxon>Bacteroidota</taxon>
        <taxon>Cytophagia</taxon>
        <taxon>Cytophagales</taxon>
        <taxon>Hymenobacteraceae</taxon>
        <taxon>Hymenobacter</taxon>
    </lineage>
</organism>
<evidence type="ECO:0000313" key="3">
    <source>
        <dbReference type="EMBL" id="MDO7847674.1"/>
    </source>
</evidence>